<gene>
    <name evidence="1" type="ORF">LTRI10_LOCUS41203</name>
</gene>
<dbReference type="AlphaFoldDB" id="A0AAV2FT64"/>
<dbReference type="PANTHER" id="PTHR35317">
    <property type="entry name" value="OS04G0629600 PROTEIN"/>
    <property type="match status" value="1"/>
</dbReference>
<accession>A0AAV2FT64</accession>
<evidence type="ECO:0000313" key="2">
    <source>
        <dbReference type="Proteomes" id="UP001497516"/>
    </source>
</evidence>
<dbReference type="EMBL" id="OZ034820">
    <property type="protein sequence ID" value="CAL1401124.1"/>
    <property type="molecule type" value="Genomic_DNA"/>
</dbReference>
<evidence type="ECO:0000313" key="1">
    <source>
        <dbReference type="EMBL" id="CAL1401124.1"/>
    </source>
</evidence>
<dbReference type="Pfam" id="PF14223">
    <property type="entry name" value="Retrotran_gag_2"/>
    <property type="match status" value="1"/>
</dbReference>
<sequence>MASSGLTLTTPPVFNGNNYQMWVVKMKTFMMGCDIWEPVTGRIVNPLPRYASLNQQARHAEEVAKTHRALACIFVAVTEEVFSRIMTCTTAKQAWDKLQK</sequence>
<keyword evidence="2" id="KW-1185">Reference proteome</keyword>
<evidence type="ECO:0008006" key="3">
    <source>
        <dbReference type="Google" id="ProtNLM"/>
    </source>
</evidence>
<organism evidence="1 2">
    <name type="scientific">Linum trigynum</name>
    <dbReference type="NCBI Taxonomy" id="586398"/>
    <lineage>
        <taxon>Eukaryota</taxon>
        <taxon>Viridiplantae</taxon>
        <taxon>Streptophyta</taxon>
        <taxon>Embryophyta</taxon>
        <taxon>Tracheophyta</taxon>
        <taxon>Spermatophyta</taxon>
        <taxon>Magnoliopsida</taxon>
        <taxon>eudicotyledons</taxon>
        <taxon>Gunneridae</taxon>
        <taxon>Pentapetalae</taxon>
        <taxon>rosids</taxon>
        <taxon>fabids</taxon>
        <taxon>Malpighiales</taxon>
        <taxon>Linaceae</taxon>
        <taxon>Linum</taxon>
    </lineage>
</organism>
<reference evidence="1 2" key="1">
    <citation type="submission" date="2024-04" db="EMBL/GenBank/DDBJ databases">
        <authorList>
            <person name="Fracassetti M."/>
        </authorList>
    </citation>
    <scope>NUCLEOTIDE SEQUENCE [LARGE SCALE GENOMIC DNA]</scope>
</reference>
<proteinExistence type="predicted"/>
<dbReference type="PANTHER" id="PTHR35317:SF31">
    <property type="entry name" value="DUF4219 DOMAIN-CONTAINING PROTEIN"/>
    <property type="match status" value="1"/>
</dbReference>
<dbReference type="Proteomes" id="UP001497516">
    <property type="component" value="Chromosome 7"/>
</dbReference>
<protein>
    <recommendedName>
        <fullName evidence="3">DUF4219 domain-containing protein</fullName>
    </recommendedName>
</protein>
<name>A0AAV2FT64_9ROSI</name>